<organism evidence="2 3">
    <name type="scientific">Rodentibacter haemolyticus</name>
    <dbReference type="NCBI Taxonomy" id="2778911"/>
    <lineage>
        <taxon>Bacteria</taxon>
        <taxon>Pseudomonadati</taxon>
        <taxon>Pseudomonadota</taxon>
        <taxon>Gammaproteobacteria</taxon>
        <taxon>Pasteurellales</taxon>
        <taxon>Pasteurellaceae</taxon>
        <taxon>Rodentibacter</taxon>
    </lineage>
</organism>
<protein>
    <submittedName>
        <fullName evidence="2">Helix-turn-helix transcriptional regulator</fullName>
    </submittedName>
</protein>
<proteinExistence type="predicted"/>
<dbReference type="InterPro" id="IPR001387">
    <property type="entry name" value="Cro/C1-type_HTH"/>
</dbReference>
<evidence type="ECO:0000313" key="3">
    <source>
        <dbReference type="Proteomes" id="UP000663069"/>
    </source>
</evidence>
<dbReference type="SMART" id="SM00530">
    <property type="entry name" value="HTH_XRE"/>
    <property type="match status" value="1"/>
</dbReference>
<dbReference type="Proteomes" id="UP000663069">
    <property type="component" value="Chromosome"/>
</dbReference>
<gene>
    <name evidence="2" type="ORF">IHV77_04880</name>
</gene>
<feature type="domain" description="HTH cro/C1-type" evidence="1">
    <location>
        <begin position="17"/>
        <end position="71"/>
    </location>
</feature>
<accession>A0ABX6V0N0</accession>
<dbReference type="SUPFAM" id="SSF47413">
    <property type="entry name" value="lambda repressor-like DNA-binding domains"/>
    <property type="match status" value="1"/>
</dbReference>
<dbReference type="EMBL" id="CP063056">
    <property type="protein sequence ID" value="QPB43672.1"/>
    <property type="molecule type" value="Genomic_DNA"/>
</dbReference>
<sequence>MAQLISTNTDKLIGARIQQKRREQGLSAEKLSEFVNLSQQQISRYERGASKINIAHLIDIAIFLRTPINWFFQDCLPEELTSEQLPKNNFDLQWDTLNNEQKERFISFLDSIRK</sequence>
<evidence type="ECO:0000313" key="2">
    <source>
        <dbReference type="EMBL" id="QPB43672.1"/>
    </source>
</evidence>
<reference evidence="2 3" key="1">
    <citation type="submission" date="2020-10" db="EMBL/GenBank/DDBJ databases">
        <title>Genome Sequencing of Rodentibacter spp. strain DSM111151.</title>
        <authorList>
            <person name="Benga L."/>
            <person name="Lautwein T."/>
        </authorList>
    </citation>
    <scope>NUCLEOTIDE SEQUENCE [LARGE SCALE GENOMIC DNA]</scope>
    <source>
        <strain evidence="2 3">DSM 111151</strain>
    </source>
</reference>
<evidence type="ECO:0000259" key="1">
    <source>
        <dbReference type="PROSITE" id="PS50943"/>
    </source>
</evidence>
<dbReference type="PROSITE" id="PS50943">
    <property type="entry name" value="HTH_CROC1"/>
    <property type="match status" value="1"/>
</dbReference>
<name>A0ABX6V0N0_9PAST</name>
<dbReference type="Gene3D" id="1.10.260.40">
    <property type="entry name" value="lambda repressor-like DNA-binding domains"/>
    <property type="match status" value="1"/>
</dbReference>
<dbReference type="Pfam" id="PF01381">
    <property type="entry name" value="HTH_3"/>
    <property type="match status" value="1"/>
</dbReference>
<dbReference type="CDD" id="cd00093">
    <property type="entry name" value="HTH_XRE"/>
    <property type="match status" value="1"/>
</dbReference>
<dbReference type="InterPro" id="IPR010982">
    <property type="entry name" value="Lambda_DNA-bd_dom_sf"/>
</dbReference>
<dbReference type="RefSeq" id="WP_194813227.1">
    <property type="nucleotide sequence ID" value="NZ_CP063056.1"/>
</dbReference>
<keyword evidence="3" id="KW-1185">Reference proteome</keyword>